<keyword evidence="5" id="KW-0411">Iron-sulfur</keyword>
<dbReference type="GO" id="GO:0006412">
    <property type="term" value="P:translation"/>
    <property type="evidence" value="ECO:0007669"/>
    <property type="project" value="InterPro"/>
</dbReference>
<dbReference type="GO" id="GO:0008168">
    <property type="term" value="F:methyltransferase activity"/>
    <property type="evidence" value="ECO:0007669"/>
    <property type="project" value="InterPro"/>
</dbReference>
<evidence type="ECO:0000256" key="2">
    <source>
        <dbReference type="ARBA" id="ARBA00022723"/>
    </source>
</evidence>
<keyword evidence="4" id="KW-0408">Iron</keyword>
<keyword evidence="3" id="KW-0809">Transit peptide</keyword>
<dbReference type="GO" id="GO:0051536">
    <property type="term" value="F:iron-sulfur cluster binding"/>
    <property type="evidence" value="ECO:0007669"/>
    <property type="project" value="UniProtKB-KW"/>
</dbReference>
<evidence type="ECO:0000256" key="7">
    <source>
        <dbReference type="ARBA" id="ARBA00045681"/>
    </source>
</evidence>
<evidence type="ECO:0000256" key="3">
    <source>
        <dbReference type="ARBA" id="ARBA00022946"/>
    </source>
</evidence>
<comment type="caution">
    <text evidence="8">The sequence shown here is derived from an EMBL/GenBank/DDBJ whole genome shotgun (WGS) entry which is preliminary data.</text>
</comment>
<sequence>MASQIPETVRKIFTTETLATAAKQSVGCHIVPVCRHRAIKRFLRENEKPNLKRKVLSLSQSFDKLKDANLLLTASMSRELVEDPFKAIERSKRWKIKSAYGDIGFKYRDDQTIAYVASRMPAVYSACHRVLKEVKRRLPGFAPKSVLDFGSGTGSVLWAIREVWHHSLESINLVEPSKYMQRVAQSLLHGLKDLPLIHSYDSIQALMKNLDKLDMEHDLVMASYVLGGGIVEGQNHYCSSALESHTRCLGMDSTQYG</sequence>
<comment type="subcellular location">
    <subcellularLocation>
        <location evidence="1">Mitochondrion</location>
    </subcellularLocation>
</comment>
<keyword evidence="9" id="KW-1185">Reference proteome</keyword>
<organism evidence="8 9">
    <name type="scientific">Coptis chinensis</name>
    <dbReference type="NCBI Taxonomy" id="261450"/>
    <lineage>
        <taxon>Eukaryota</taxon>
        <taxon>Viridiplantae</taxon>
        <taxon>Streptophyta</taxon>
        <taxon>Embryophyta</taxon>
        <taxon>Tracheophyta</taxon>
        <taxon>Spermatophyta</taxon>
        <taxon>Magnoliopsida</taxon>
        <taxon>Ranunculales</taxon>
        <taxon>Ranunculaceae</taxon>
        <taxon>Coptidoideae</taxon>
        <taxon>Coptis</taxon>
    </lineage>
</organism>
<evidence type="ECO:0000256" key="4">
    <source>
        <dbReference type="ARBA" id="ARBA00023004"/>
    </source>
</evidence>
<dbReference type="InterPro" id="IPR015324">
    <property type="entry name" value="Ribosomal_Rsm22-like"/>
</dbReference>
<dbReference type="Gene3D" id="3.40.50.150">
    <property type="entry name" value="Vaccinia Virus protein VP39"/>
    <property type="match status" value="1"/>
</dbReference>
<evidence type="ECO:0000256" key="6">
    <source>
        <dbReference type="ARBA" id="ARBA00023128"/>
    </source>
</evidence>
<keyword evidence="2" id="KW-0479">Metal-binding</keyword>
<dbReference type="PANTHER" id="PTHR21320">
    <property type="entry name" value="CYTOCHROME C OXIDASE ASSEMBLY PROTEIN COX11-RELATED"/>
    <property type="match status" value="1"/>
</dbReference>
<evidence type="ECO:0000313" key="8">
    <source>
        <dbReference type="EMBL" id="KAF9601328.1"/>
    </source>
</evidence>
<dbReference type="Pfam" id="PF09243">
    <property type="entry name" value="Rsm22"/>
    <property type="match status" value="1"/>
</dbReference>
<dbReference type="AlphaFoldDB" id="A0A835LMQ5"/>
<evidence type="ECO:0000256" key="5">
    <source>
        <dbReference type="ARBA" id="ARBA00023014"/>
    </source>
</evidence>
<reference evidence="8 9" key="1">
    <citation type="submission" date="2020-10" db="EMBL/GenBank/DDBJ databases">
        <title>The Coptis chinensis genome and diversification of protoberbering-type alkaloids.</title>
        <authorList>
            <person name="Wang B."/>
            <person name="Shu S."/>
            <person name="Song C."/>
            <person name="Liu Y."/>
        </authorList>
    </citation>
    <scope>NUCLEOTIDE SEQUENCE [LARGE SCALE GENOMIC DNA]</scope>
    <source>
        <strain evidence="8">HL-2020</strain>
        <tissue evidence="8">Leaf</tissue>
    </source>
</reference>
<accession>A0A835LMQ5</accession>
<gene>
    <name evidence="8" type="ORF">IFM89_018756</name>
</gene>
<proteinExistence type="predicted"/>
<evidence type="ECO:0000256" key="1">
    <source>
        <dbReference type="ARBA" id="ARBA00004173"/>
    </source>
</evidence>
<dbReference type="PANTHER" id="PTHR21320:SF3">
    <property type="entry name" value="CYTOCHROME C OXIDASE ASSEMBLY PROTEIN COX11, MITOCHONDRIAL-RELATED"/>
    <property type="match status" value="1"/>
</dbReference>
<dbReference type="OrthoDB" id="421327at2759"/>
<dbReference type="InterPro" id="IPR029063">
    <property type="entry name" value="SAM-dependent_MTases_sf"/>
</dbReference>
<evidence type="ECO:0000313" key="9">
    <source>
        <dbReference type="Proteomes" id="UP000631114"/>
    </source>
</evidence>
<evidence type="ECO:0008006" key="10">
    <source>
        <dbReference type="Google" id="ProtNLM"/>
    </source>
</evidence>
<dbReference type="EMBL" id="JADFTS010000006">
    <property type="protein sequence ID" value="KAF9601328.1"/>
    <property type="molecule type" value="Genomic_DNA"/>
</dbReference>
<comment type="function">
    <text evidence="7">Mitochondrial ribosome (mitoribosome) assembly factor. Binds at the interface of the head and body domains of the mitochondrial small ribosomal subunit (mt-SSU), occluding the mRNA channel and preventing compaction of the head domain towards the body. Probable inactive methyltransferase: retains the characteristic folding and ability to bind S-adenosyl-L-methionine, but it probably lost its methyltransferase activity.</text>
</comment>
<dbReference type="GO" id="GO:0046872">
    <property type="term" value="F:metal ion binding"/>
    <property type="evidence" value="ECO:0007669"/>
    <property type="project" value="UniProtKB-KW"/>
</dbReference>
<dbReference type="GO" id="GO:0005739">
    <property type="term" value="C:mitochondrion"/>
    <property type="evidence" value="ECO:0007669"/>
    <property type="project" value="UniProtKB-SubCell"/>
</dbReference>
<dbReference type="Proteomes" id="UP000631114">
    <property type="component" value="Unassembled WGS sequence"/>
</dbReference>
<protein>
    <recommendedName>
        <fullName evidence="10">Methyltransferase-like protein 17, mitochondrial</fullName>
    </recommendedName>
</protein>
<name>A0A835LMQ5_9MAGN</name>
<dbReference type="SUPFAM" id="SSF53335">
    <property type="entry name" value="S-adenosyl-L-methionine-dependent methyltransferases"/>
    <property type="match status" value="1"/>
</dbReference>
<keyword evidence="6" id="KW-0496">Mitochondrion</keyword>